<dbReference type="InterPro" id="IPR006480">
    <property type="entry name" value="Phage_holin_4_1"/>
</dbReference>
<keyword evidence="9" id="KW-1185">Reference proteome</keyword>
<feature type="transmembrane region" description="Helical" evidence="7">
    <location>
        <begin position="7"/>
        <end position="24"/>
    </location>
</feature>
<comment type="subcellular location">
    <subcellularLocation>
        <location evidence="1">Membrane</location>
        <topology evidence="1">Multi-pass membrane protein</topology>
    </subcellularLocation>
</comment>
<name>A0A511Z8A1_9BACL</name>
<keyword evidence="4 7" id="KW-0472">Membrane</keyword>
<comment type="similarity">
    <text evidence="5">Belongs to the bacteriophage holin family. Cp-1 holin subfamily.</text>
</comment>
<comment type="caution">
    <text evidence="8">The sequence shown here is derived from an EMBL/GenBank/DDBJ whole genome shotgun (WGS) entry which is preliminary data.</text>
</comment>
<evidence type="ECO:0000256" key="1">
    <source>
        <dbReference type="ARBA" id="ARBA00004141"/>
    </source>
</evidence>
<evidence type="ECO:0000256" key="2">
    <source>
        <dbReference type="ARBA" id="ARBA00022692"/>
    </source>
</evidence>
<accession>A0A511Z8A1</accession>
<feature type="transmembrane region" description="Helical" evidence="7">
    <location>
        <begin position="68"/>
        <end position="88"/>
    </location>
</feature>
<dbReference type="AlphaFoldDB" id="A0A511Z8A1"/>
<proteinExistence type="inferred from homology"/>
<protein>
    <recommendedName>
        <fullName evidence="10">Holin</fullName>
    </recommendedName>
</protein>
<keyword evidence="2 7" id="KW-0812">Transmembrane</keyword>
<dbReference type="EMBL" id="BJYL01000024">
    <property type="protein sequence ID" value="GEN83644.1"/>
    <property type="molecule type" value="Genomic_DNA"/>
</dbReference>
<dbReference type="Proteomes" id="UP000321901">
    <property type="component" value="Unassembled WGS sequence"/>
</dbReference>
<dbReference type="GO" id="GO:0016020">
    <property type="term" value="C:membrane"/>
    <property type="evidence" value="ECO:0007669"/>
    <property type="project" value="UniProtKB-SubCell"/>
</dbReference>
<evidence type="ECO:0000256" key="4">
    <source>
        <dbReference type="ARBA" id="ARBA00023136"/>
    </source>
</evidence>
<dbReference type="NCBIfam" id="TIGR01593">
    <property type="entry name" value="holin_tox_secr"/>
    <property type="match status" value="1"/>
</dbReference>
<organism evidence="8 9">
    <name type="scientific">Sporosarcina luteola</name>
    <dbReference type="NCBI Taxonomy" id="582850"/>
    <lineage>
        <taxon>Bacteria</taxon>
        <taxon>Bacillati</taxon>
        <taxon>Bacillota</taxon>
        <taxon>Bacilli</taxon>
        <taxon>Bacillales</taxon>
        <taxon>Caryophanaceae</taxon>
        <taxon>Sporosarcina</taxon>
    </lineage>
</organism>
<sequence>MTRMEVTGLKGLGALIISFVIYMIDVVNEAVVVLVFFMFLDVITGLLRSWVTKSWDSTIGFAGVVKKLGVFVMVGMAAAVEYMVISVGQDPKSLVILGTTSFFIVNEGLSILENCAQMGLPIPAVLFNALEKMHRDPSGKDHRLVRHPILDRIDKKELLNENEALQHQLAKKKEDVSNEDQLESKGEE</sequence>
<gene>
    <name evidence="8" type="ORF">SLU01_19560</name>
</gene>
<dbReference type="Pfam" id="PF05105">
    <property type="entry name" value="Phage_holin_4_1"/>
    <property type="match status" value="1"/>
</dbReference>
<feature type="region of interest" description="Disordered" evidence="6">
    <location>
        <begin position="169"/>
        <end position="188"/>
    </location>
</feature>
<keyword evidence="3 7" id="KW-1133">Transmembrane helix</keyword>
<evidence type="ECO:0000256" key="3">
    <source>
        <dbReference type="ARBA" id="ARBA00022989"/>
    </source>
</evidence>
<evidence type="ECO:0000256" key="5">
    <source>
        <dbReference type="ARBA" id="ARBA00023600"/>
    </source>
</evidence>
<evidence type="ECO:0008006" key="10">
    <source>
        <dbReference type="Google" id="ProtNLM"/>
    </source>
</evidence>
<evidence type="ECO:0000313" key="9">
    <source>
        <dbReference type="Proteomes" id="UP000321901"/>
    </source>
</evidence>
<feature type="compositionally biased region" description="Basic and acidic residues" evidence="6">
    <location>
        <begin position="171"/>
        <end position="188"/>
    </location>
</feature>
<feature type="transmembrane region" description="Helical" evidence="7">
    <location>
        <begin position="30"/>
        <end position="47"/>
    </location>
</feature>
<reference evidence="8 9" key="1">
    <citation type="submission" date="2019-07" db="EMBL/GenBank/DDBJ databases">
        <title>Whole genome shotgun sequence of Sporosarcina luteola NBRC 105378.</title>
        <authorList>
            <person name="Hosoyama A."/>
            <person name="Uohara A."/>
            <person name="Ohji S."/>
            <person name="Ichikawa N."/>
        </authorList>
    </citation>
    <scope>NUCLEOTIDE SEQUENCE [LARGE SCALE GENOMIC DNA]</scope>
    <source>
        <strain evidence="8 9">NBRC 105378</strain>
    </source>
</reference>
<evidence type="ECO:0000313" key="8">
    <source>
        <dbReference type="EMBL" id="GEN83644.1"/>
    </source>
</evidence>
<evidence type="ECO:0000256" key="7">
    <source>
        <dbReference type="SAM" id="Phobius"/>
    </source>
</evidence>
<evidence type="ECO:0000256" key="6">
    <source>
        <dbReference type="SAM" id="MobiDB-lite"/>
    </source>
</evidence>